<sequence>MDAILSRLDPQQLRQFCADAAQQELRDAVDLLFRTLTATKRLEEVQDAALKLRFAVFRDEDALRAQLEELNAIRTPVVTSLDRIMQLQAITEPSRFQKATLDAAIQTKAMMRTPSKERSDAMEELLSKLLAAVDTCCWSSKAERSASMSDLLNLISDYLVSQLSKHKSNITQERLLKLSHGMQREQSKWGVFEKAIPALKTHLYKNFVVLPHQTDKFKARVEKAIEIVGGWEAEGRPVCAISEFMEQMEVLREVMTCQFKAWHPRGDPNVHKLTNLLWWKQCEKTKKAGEKAKKAIANHQFAQRKAKKNKKHKNKN</sequence>
<proteinExistence type="predicted"/>
<dbReference type="OrthoDB" id="114149at2759"/>
<protein>
    <submittedName>
        <fullName evidence="2">Uncharacterized protein</fullName>
    </submittedName>
</protein>
<evidence type="ECO:0000313" key="2">
    <source>
        <dbReference type="EMBL" id="TMW67421.1"/>
    </source>
</evidence>
<dbReference type="Proteomes" id="UP000794436">
    <property type="component" value="Unassembled WGS sequence"/>
</dbReference>
<keyword evidence="3" id="KW-1185">Reference proteome</keyword>
<gene>
    <name evidence="2" type="ORF">Poli38472_011041</name>
</gene>
<evidence type="ECO:0000256" key="1">
    <source>
        <dbReference type="SAM" id="MobiDB-lite"/>
    </source>
</evidence>
<organism evidence="2 3">
    <name type="scientific">Pythium oligandrum</name>
    <name type="common">Mycoparasitic fungus</name>
    <dbReference type="NCBI Taxonomy" id="41045"/>
    <lineage>
        <taxon>Eukaryota</taxon>
        <taxon>Sar</taxon>
        <taxon>Stramenopiles</taxon>
        <taxon>Oomycota</taxon>
        <taxon>Peronosporomycetes</taxon>
        <taxon>Pythiales</taxon>
        <taxon>Pythiaceae</taxon>
        <taxon>Pythium</taxon>
    </lineage>
</organism>
<reference evidence="2" key="1">
    <citation type="submission" date="2019-03" db="EMBL/GenBank/DDBJ databases">
        <title>Long read genome sequence of the mycoparasitic Pythium oligandrum ATCC 38472 isolated from sugarbeet rhizosphere.</title>
        <authorList>
            <person name="Gaulin E."/>
        </authorList>
    </citation>
    <scope>NUCLEOTIDE SEQUENCE</scope>
    <source>
        <strain evidence="2">ATCC 38472_TT</strain>
    </source>
</reference>
<dbReference type="EMBL" id="SPLM01000004">
    <property type="protein sequence ID" value="TMW67421.1"/>
    <property type="molecule type" value="Genomic_DNA"/>
</dbReference>
<name>A0A8K1CRN3_PYTOL</name>
<comment type="caution">
    <text evidence="2">The sequence shown here is derived from an EMBL/GenBank/DDBJ whole genome shotgun (WGS) entry which is preliminary data.</text>
</comment>
<evidence type="ECO:0000313" key="3">
    <source>
        <dbReference type="Proteomes" id="UP000794436"/>
    </source>
</evidence>
<dbReference type="AlphaFoldDB" id="A0A8K1CRN3"/>
<feature type="compositionally biased region" description="Basic residues" evidence="1">
    <location>
        <begin position="302"/>
        <end position="316"/>
    </location>
</feature>
<accession>A0A8K1CRN3</accession>
<feature type="region of interest" description="Disordered" evidence="1">
    <location>
        <begin position="294"/>
        <end position="316"/>
    </location>
</feature>